<dbReference type="RefSeq" id="XP_018162833.1">
    <property type="nucleotide sequence ID" value="XM_018298017.1"/>
</dbReference>
<dbReference type="KEGG" id="chig:CH63R_03042"/>
<dbReference type="GeneID" id="28862124"/>
<evidence type="ECO:0000256" key="1">
    <source>
        <dbReference type="SAM" id="MobiDB-lite"/>
    </source>
</evidence>
<accession>A0A1B7YQJ8</accession>
<sequence length="118" mass="12975">MFSIPNPSLPNRRLLLEEFSLHGQEGDPCASGSTHKRGPNRKLSKDERSSDRRRIFKLAHDGPPSGFKDPVSLVGGWHGRVVWQNRGFVRTSFTVPSGARLGAAVQHFSPIASTNDAQ</sequence>
<keyword evidence="3" id="KW-1185">Reference proteome</keyword>
<gene>
    <name evidence="2" type="ORF">CH63R_03042</name>
</gene>
<feature type="region of interest" description="Disordered" evidence="1">
    <location>
        <begin position="23"/>
        <end position="51"/>
    </location>
</feature>
<dbReference type="AlphaFoldDB" id="A0A1B7YQJ8"/>
<reference evidence="3" key="1">
    <citation type="journal article" date="2017" name="BMC Genomics">
        <title>Gapless genome assembly of Colletotrichum higginsianum reveals chromosome structure and association of transposable elements with secondary metabolite gene clusters.</title>
        <authorList>
            <person name="Dallery J.-F."/>
            <person name="Lapalu N."/>
            <person name="Zampounis A."/>
            <person name="Pigne S."/>
            <person name="Luyten I."/>
            <person name="Amselem J."/>
            <person name="Wittenberg A.H.J."/>
            <person name="Zhou S."/>
            <person name="de Queiroz M.V."/>
            <person name="Robin G.P."/>
            <person name="Auger A."/>
            <person name="Hainaut M."/>
            <person name="Henrissat B."/>
            <person name="Kim K.-T."/>
            <person name="Lee Y.-H."/>
            <person name="Lespinet O."/>
            <person name="Schwartz D.C."/>
            <person name="Thon M.R."/>
            <person name="O'Connell R.J."/>
        </authorList>
    </citation>
    <scope>NUCLEOTIDE SEQUENCE [LARGE SCALE GENOMIC DNA]</scope>
    <source>
        <strain evidence="3">IMI 349063</strain>
    </source>
</reference>
<name>A0A1B7YQJ8_COLHI</name>
<dbReference type="EMBL" id="LTAN01000002">
    <property type="protein sequence ID" value="OBR14316.1"/>
    <property type="molecule type" value="Genomic_DNA"/>
</dbReference>
<evidence type="ECO:0000313" key="3">
    <source>
        <dbReference type="Proteomes" id="UP000092177"/>
    </source>
</evidence>
<evidence type="ECO:0000313" key="2">
    <source>
        <dbReference type="EMBL" id="OBR14316.1"/>
    </source>
</evidence>
<dbReference type="VEuPathDB" id="FungiDB:CH63R_03042"/>
<proteinExistence type="predicted"/>
<organism evidence="2 3">
    <name type="scientific">Colletotrichum higginsianum (strain IMI 349063)</name>
    <name type="common">Crucifer anthracnose fungus</name>
    <dbReference type="NCBI Taxonomy" id="759273"/>
    <lineage>
        <taxon>Eukaryota</taxon>
        <taxon>Fungi</taxon>
        <taxon>Dikarya</taxon>
        <taxon>Ascomycota</taxon>
        <taxon>Pezizomycotina</taxon>
        <taxon>Sordariomycetes</taxon>
        <taxon>Hypocreomycetidae</taxon>
        <taxon>Glomerellales</taxon>
        <taxon>Glomerellaceae</taxon>
        <taxon>Colletotrichum</taxon>
        <taxon>Colletotrichum destructivum species complex</taxon>
    </lineage>
</organism>
<dbReference type="Proteomes" id="UP000092177">
    <property type="component" value="Chromosome 2"/>
</dbReference>
<comment type="caution">
    <text evidence="2">The sequence shown here is derived from an EMBL/GenBank/DDBJ whole genome shotgun (WGS) entry which is preliminary data.</text>
</comment>
<protein>
    <submittedName>
        <fullName evidence="2">Uncharacterized protein</fullName>
    </submittedName>
</protein>